<dbReference type="Proteomes" id="UP000646426">
    <property type="component" value="Unassembled WGS sequence"/>
</dbReference>
<feature type="compositionally biased region" description="Basic and acidic residues" evidence="1">
    <location>
        <begin position="28"/>
        <end position="39"/>
    </location>
</feature>
<reference evidence="2" key="2">
    <citation type="submission" date="2020-09" db="EMBL/GenBank/DDBJ databases">
        <authorList>
            <person name="Sun Q."/>
            <person name="Kim S."/>
        </authorList>
    </citation>
    <scope>NUCLEOTIDE SEQUENCE</scope>
    <source>
        <strain evidence="2">KCTC 23077</strain>
    </source>
</reference>
<sequence length="137" mass="15570">MTFDRSQIPGWGADLDRKNRPAVPMERTPPRLEGVHWDEPSQQPQHMEVLHSIERPHITPVFGATVPPSGLSGVLRRRAFTYSENDLRHWMTLLMADRVNVVEGVVDDMRRNPASHPLVLAGVAGALGWWMYKKKRG</sequence>
<protein>
    <submittedName>
        <fullName evidence="2">Uncharacterized protein</fullName>
    </submittedName>
</protein>
<gene>
    <name evidence="2" type="ORF">GCM10007067_00490</name>
</gene>
<comment type="caution">
    <text evidence="2">The sequence shown here is derived from an EMBL/GenBank/DDBJ whole genome shotgun (WGS) entry which is preliminary data.</text>
</comment>
<evidence type="ECO:0000313" key="2">
    <source>
        <dbReference type="EMBL" id="GHA68547.1"/>
    </source>
</evidence>
<organism evidence="2 3">
    <name type="scientific">Cognatilysobacter bugurensis</name>
    <dbReference type="NCBI Taxonomy" id="543356"/>
    <lineage>
        <taxon>Bacteria</taxon>
        <taxon>Pseudomonadati</taxon>
        <taxon>Pseudomonadota</taxon>
        <taxon>Gammaproteobacteria</taxon>
        <taxon>Lysobacterales</taxon>
        <taxon>Lysobacteraceae</taxon>
        <taxon>Cognatilysobacter</taxon>
    </lineage>
</organism>
<proteinExistence type="predicted"/>
<evidence type="ECO:0000313" key="3">
    <source>
        <dbReference type="Proteomes" id="UP000646426"/>
    </source>
</evidence>
<dbReference type="RefSeq" id="WP_189452188.1">
    <property type="nucleotide sequence ID" value="NZ_BMYD01000001.1"/>
</dbReference>
<dbReference type="EMBL" id="BMYD01000001">
    <property type="protein sequence ID" value="GHA68547.1"/>
    <property type="molecule type" value="Genomic_DNA"/>
</dbReference>
<name>A0A918W3F0_9GAMM</name>
<keyword evidence="3" id="KW-1185">Reference proteome</keyword>
<reference evidence="2" key="1">
    <citation type="journal article" date="2014" name="Int. J. Syst. Evol. Microbiol.">
        <title>Complete genome sequence of Corynebacterium casei LMG S-19264T (=DSM 44701T), isolated from a smear-ripened cheese.</title>
        <authorList>
            <consortium name="US DOE Joint Genome Institute (JGI-PGF)"/>
            <person name="Walter F."/>
            <person name="Albersmeier A."/>
            <person name="Kalinowski J."/>
            <person name="Ruckert C."/>
        </authorList>
    </citation>
    <scope>NUCLEOTIDE SEQUENCE</scope>
    <source>
        <strain evidence="2">KCTC 23077</strain>
    </source>
</reference>
<dbReference type="AlphaFoldDB" id="A0A918W3F0"/>
<evidence type="ECO:0000256" key="1">
    <source>
        <dbReference type="SAM" id="MobiDB-lite"/>
    </source>
</evidence>
<feature type="region of interest" description="Disordered" evidence="1">
    <location>
        <begin position="1"/>
        <end position="46"/>
    </location>
</feature>
<accession>A0A918W3F0</accession>